<keyword evidence="1" id="KW-0732">Signal</keyword>
<evidence type="ECO:0000313" key="2">
    <source>
        <dbReference type="EMBL" id="MCL7032712.1"/>
    </source>
</evidence>
<dbReference type="Proteomes" id="UP001177140">
    <property type="component" value="Unassembled WGS sequence"/>
</dbReference>
<feature type="chain" id="PRO_5041470957" evidence="1">
    <location>
        <begin position="23"/>
        <end position="115"/>
    </location>
</feature>
<comment type="caution">
    <text evidence="2">The sequence shown here is derived from an EMBL/GenBank/DDBJ whole genome shotgun (WGS) entry which is preliminary data.</text>
</comment>
<proteinExistence type="predicted"/>
<name>A0AA41S9M2_PAPNU</name>
<gene>
    <name evidence="2" type="ORF">MKW94_016151</name>
</gene>
<feature type="non-terminal residue" evidence="2">
    <location>
        <position position="1"/>
    </location>
</feature>
<dbReference type="AlphaFoldDB" id="A0AA41S9M2"/>
<dbReference type="EMBL" id="JAJJMA010126094">
    <property type="protein sequence ID" value="MCL7032712.1"/>
    <property type="molecule type" value="Genomic_DNA"/>
</dbReference>
<organism evidence="2 3">
    <name type="scientific">Papaver nudicaule</name>
    <name type="common">Iceland poppy</name>
    <dbReference type="NCBI Taxonomy" id="74823"/>
    <lineage>
        <taxon>Eukaryota</taxon>
        <taxon>Viridiplantae</taxon>
        <taxon>Streptophyta</taxon>
        <taxon>Embryophyta</taxon>
        <taxon>Tracheophyta</taxon>
        <taxon>Spermatophyta</taxon>
        <taxon>Magnoliopsida</taxon>
        <taxon>Ranunculales</taxon>
        <taxon>Papaveraceae</taxon>
        <taxon>Papaveroideae</taxon>
        <taxon>Papaver</taxon>
    </lineage>
</organism>
<feature type="non-terminal residue" evidence="2">
    <location>
        <position position="115"/>
    </location>
</feature>
<protein>
    <submittedName>
        <fullName evidence="2">Uncharacterized protein</fullName>
    </submittedName>
</protein>
<reference evidence="2" key="1">
    <citation type="submission" date="2022-03" db="EMBL/GenBank/DDBJ databases">
        <title>A functionally conserved STORR gene fusion in Papaver species that diverged 16.8 million years ago.</title>
        <authorList>
            <person name="Catania T."/>
        </authorList>
    </citation>
    <scope>NUCLEOTIDE SEQUENCE</scope>
    <source>
        <strain evidence="2">S-191538</strain>
    </source>
</reference>
<evidence type="ECO:0000256" key="1">
    <source>
        <dbReference type="SAM" id="SignalP"/>
    </source>
</evidence>
<evidence type="ECO:0000313" key="3">
    <source>
        <dbReference type="Proteomes" id="UP001177140"/>
    </source>
</evidence>
<feature type="signal peptide" evidence="1">
    <location>
        <begin position="1"/>
        <end position="22"/>
    </location>
</feature>
<accession>A0AA41S9M2</accession>
<keyword evidence="3" id="KW-1185">Reference proteome</keyword>
<sequence length="115" mass="13590">ARLLKPFLGHLIMLLTEHRALARSFSGHLEELRKKSDAVDEDGDRHKYFCLPDPVGYHLWQQSRLLIGLYFVSRESTWLLRKLKNSRLTSPSFVEESHKILEITVDFMSKFKKYQ</sequence>